<dbReference type="InterPro" id="IPR002734">
    <property type="entry name" value="RibDG_C"/>
</dbReference>
<dbReference type="InterPro" id="IPR016193">
    <property type="entry name" value="Cytidine_deaminase-like"/>
</dbReference>
<keyword evidence="8" id="KW-0560">Oxidoreductase</keyword>
<feature type="domain" description="CMP/dCMP-type deaminase" evidence="11">
    <location>
        <begin position="240"/>
        <end position="354"/>
    </location>
</feature>
<dbReference type="Proteomes" id="UP000034838">
    <property type="component" value="Unassembled WGS sequence"/>
</dbReference>
<comment type="caution">
    <text evidence="12">The sequence shown here is derived from an EMBL/GenBank/DDBJ whole genome shotgun (WGS) entry which is preliminary data.</text>
</comment>
<accession>A0A1J4PUN1</accession>
<evidence type="ECO:0000256" key="9">
    <source>
        <dbReference type="ARBA" id="ARBA00049861"/>
    </source>
</evidence>
<dbReference type="Pfam" id="PF00383">
    <property type="entry name" value="dCMP_cyt_deam_1"/>
    <property type="match status" value="1"/>
</dbReference>
<evidence type="ECO:0000256" key="6">
    <source>
        <dbReference type="ARBA" id="ARBA00019930"/>
    </source>
</evidence>
<dbReference type="EC" id="3.5.4.26" evidence="5"/>
<dbReference type="RefSeq" id="WP_046425259.1">
    <property type="nucleotide sequence ID" value="NZ_LBDA02000081.1"/>
</dbReference>
<sequence>MSTERALPESAPYPYVLLSAAVSLDGCLDDTGPERLLLSGPADFDRVDAVRASADALLVGAGTLRADNPRLLVASAERRADRLARGMPEYPLKVTVTGTGDLDPGARFWHTGGDKLVYTTDRGAAKAVRLIGGAADVVALGPELDWRALLGHLRAERGVRRLMVEGGAAVHTQLLQQGLADELHLAVAPLIVGDPAAPRLFGPGRYQEGRLRLVESRRIEDVVLMRYEPTAPGAGPVPTAADRHWLRTACELAALCPPSETAFSVGAVVVAADGTELARGHSREGADPVVHAEEAALAKTGPADPRLPGATVYSSLEPCARRASRPAPCAELILRAGVRRVVTAWREPDTFVVAADGTGVLTGAGAEVLVLPEYEALAKAPNRHLPGRSGAPS</sequence>
<dbReference type="PROSITE" id="PS51747">
    <property type="entry name" value="CYT_DCMP_DEAMINASES_2"/>
    <property type="match status" value="1"/>
</dbReference>
<dbReference type="InterPro" id="IPR050765">
    <property type="entry name" value="Riboflavin_Biosynth_HTPR"/>
</dbReference>
<dbReference type="SUPFAM" id="SSF53597">
    <property type="entry name" value="Dihydrofolate reductase-like"/>
    <property type="match status" value="1"/>
</dbReference>
<dbReference type="EMBL" id="LBDA02000081">
    <property type="protein sequence ID" value="OIK24012.1"/>
    <property type="molecule type" value="Genomic_DNA"/>
</dbReference>
<dbReference type="UniPathway" id="UPA00275">
    <property type="reaction ID" value="UER00401"/>
</dbReference>
<evidence type="ECO:0000256" key="3">
    <source>
        <dbReference type="ARBA" id="ARBA00005259"/>
    </source>
</evidence>
<organism evidence="12 13">
    <name type="scientific">Streptomyces malaysiense</name>
    <dbReference type="NCBI Taxonomy" id="1428626"/>
    <lineage>
        <taxon>Bacteria</taxon>
        <taxon>Bacillati</taxon>
        <taxon>Actinomycetota</taxon>
        <taxon>Actinomycetes</taxon>
        <taxon>Kitasatosporales</taxon>
        <taxon>Streptomycetaceae</taxon>
        <taxon>Streptomyces</taxon>
    </lineage>
</organism>
<evidence type="ECO:0000256" key="2">
    <source>
        <dbReference type="ARBA" id="ARBA00004882"/>
    </source>
</evidence>
<dbReference type="InterPro" id="IPR024072">
    <property type="entry name" value="DHFR-like_dom_sf"/>
</dbReference>
<dbReference type="InterPro" id="IPR002125">
    <property type="entry name" value="CMP_dCMP_dom"/>
</dbReference>
<dbReference type="SUPFAM" id="SSF53927">
    <property type="entry name" value="Cytidine deaminase-like"/>
    <property type="match status" value="1"/>
</dbReference>
<comment type="similarity">
    <text evidence="4">In the C-terminal section; belongs to the HTP reductase family.</text>
</comment>
<evidence type="ECO:0000256" key="4">
    <source>
        <dbReference type="ARBA" id="ARBA00007417"/>
    </source>
</evidence>
<dbReference type="Gene3D" id="3.40.140.10">
    <property type="entry name" value="Cytidine Deaminase, domain 2"/>
    <property type="match status" value="1"/>
</dbReference>
<protein>
    <recommendedName>
        <fullName evidence="6">Riboflavin biosynthesis protein RibD</fullName>
        <ecNumber evidence="5">3.5.4.26</ecNumber>
    </recommendedName>
</protein>
<evidence type="ECO:0000259" key="11">
    <source>
        <dbReference type="PROSITE" id="PS51747"/>
    </source>
</evidence>
<dbReference type="PANTHER" id="PTHR38011:SF7">
    <property type="entry name" value="2,5-DIAMINO-6-RIBOSYLAMINO-4(3H)-PYRIMIDINONE 5'-PHOSPHATE REDUCTASE"/>
    <property type="match status" value="1"/>
</dbReference>
<comment type="catalytic activity">
    <reaction evidence="10">
        <text>2,5-diamino-6-hydroxy-4-(5-phosphoribosylamino)-pyrimidine + H2O + H(+) = 5-amino-6-(5-phospho-D-ribosylamino)uracil + NH4(+)</text>
        <dbReference type="Rhea" id="RHEA:21868"/>
        <dbReference type="ChEBI" id="CHEBI:15377"/>
        <dbReference type="ChEBI" id="CHEBI:15378"/>
        <dbReference type="ChEBI" id="CHEBI:28938"/>
        <dbReference type="ChEBI" id="CHEBI:58453"/>
        <dbReference type="ChEBI" id="CHEBI:58614"/>
        <dbReference type="EC" id="3.5.4.26"/>
    </reaction>
</comment>
<dbReference type="GO" id="GO:0009231">
    <property type="term" value="P:riboflavin biosynthetic process"/>
    <property type="evidence" value="ECO:0007669"/>
    <property type="project" value="UniProtKB-UniPathway"/>
</dbReference>
<dbReference type="AlphaFoldDB" id="A0A1J4PUN1"/>
<evidence type="ECO:0000313" key="12">
    <source>
        <dbReference type="EMBL" id="OIK24012.1"/>
    </source>
</evidence>
<evidence type="ECO:0000313" key="13">
    <source>
        <dbReference type="Proteomes" id="UP000034838"/>
    </source>
</evidence>
<name>A0A1J4PUN1_9ACTN</name>
<evidence type="ECO:0000256" key="1">
    <source>
        <dbReference type="ARBA" id="ARBA00002151"/>
    </source>
</evidence>
<evidence type="ECO:0000256" key="8">
    <source>
        <dbReference type="ARBA" id="ARBA00023002"/>
    </source>
</evidence>
<dbReference type="Gene3D" id="3.40.430.10">
    <property type="entry name" value="Dihydrofolate Reductase, subunit A"/>
    <property type="match status" value="1"/>
</dbReference>
<evidence type="ECO:0000256" key="10">
    <source>
        <dbReference type="ARBA" id="ARBA00049886"/>
    </source>
</evidence>
<dbReference type="GO" id="GO:0008835">
    <property type="term" value="F:diaminohydroxyphosphoribosylaminopyrimidine deaminase activity"/>
    <property type="evidence" value="ECO:0007669"/>
    <property type="project" value="UniProtKB-EC"/>
</dbReference>
<comment type="function">
    <text evidence="1">Converts 2,5-diamino-6-(ribosylamino)-4(3h)-pyrimidinone 5'-phosphate into 5-amino-6-(ribosylamino)-2,4(1h,3h)-pyrimidinedione 5'-phosphate.</text>
</comment>
<keyword evidence="13" id="KW-1185">Reference proteome</keyword>
<evidence type="ECO:0000256" key="7">
    <source>
        <dbReference type="ARBA" id="ARBA00022857"/>
    </source>
</evidence>
<comment type="catalytic activity">
    <reaction evidence="9">
        <text>5-amino-6-(5-phospho-D-ribitylamino)uracil + NADP(+) = 5-amino-6-(5-phospho-D-ribosylamino)uracil + NADPH + H(+)</text>
        <dbReference type="Rhea" id="RHEA:17845"/>
        <dbReference type="ChEBI" id="CHEBI:15378"/>
        <dbReference type="ChEBI" id="CHEBI:57783"/>
        <dbReference type="ChEBI" id="CHEBI:58349"/>
        <dbReference type="ChEBI" id="CHEBI:58421"/>
        <dbReference type="ChEBI" id="CHEBI:58453"/>
        <dbReference type="EC" id="1.1.1.193"/>
    </reaction>
</comment>
<gene>
    <name evidence="12" type="ORF">VT52_029520</name>
</gene>
<dbReference type="GO" id="GO:0008703">
    <property type="term" value="F:5-amino-6-(5-phosphoribosylamino)uracil reductase activity"/>
    <property type="evidence" value="ECO:0007669"/>
    <property type="project" value="UniProtKB-EC"/>
</dbReference>
<proteinExistence type="inferred from homology"/>
<dbReference type="OrthoDB" id="9800865at2"/>
<dbReference type="PANTHER" id="PTHR38011">
    <property type="entry name" value="DIHYDROFOLATE REDUCTASE FAMILY PROTEIN (AFU_ORTHOLOGUE AFUA_8G06820)"/>
    <property type="match status" value="1"/>
</dbReference>
<comment type="similarity">
    <text evidence="3">In the N-terminal section; belongs to the cytidine and deoxycytidylate deaminase family.</text>
</comment>
<keyword evidence="7" id="KW-0521">NADP</keyword>
<comment type="pathway">
    <text evidence="2">Cofactor biosynthesis; riboflavin biosynthesis; 5-amino-6-(D-ribitylamino)uracil from GTP: step 2/4.</text>
</comment>
<dbReference type="Pfam" id="PF01872">
    <property type="entry name" value="RibD_C"/>
    <property type="match status" value="1"/>
</dbReference>
<evidence type="ECO:0000256" key="5">
    <source>
        <dbReference type="ARBA" id="ARBA00012766"/>
    </source>
</evidence>
<reference evidence="12" key="1">
    <citation type="submission" date="2016-10" db="EMBL/GenBank/DDBJ databases">
        <title>Genome sequence of Streptomyces malaysiense MUSC 136.</title>
        <authorList>
            <person name="Lee L.-H."/>
            <person name="Ser H.-L."/>
        </authorList>
    </citation>
    <scope>NUCLEOTIDE SEQUENCE [LARGE SCALE GENOMIC DNA]</scope>
    <source>
        <strain evidence="12">MUSC 136</strain>
    </source>
</reference>